<dbReference type="InterPro" id="IPR006939">
    <property type="entry name" value="SNF5"/>
</dbReference>
<evidence type="ECO:0000313" key="7">
    <source>
        <dbReference type="EMBL" id="CDK29885.1"/>
    </source>
</evidence>
<evidence type="ECO:0000256" key="2">
    <source>
        <dbReference type="ARBA" id="ARBA00010239"/>
    </source>
</evidence>
<sequence>MNNNGYGYNPQRQQVPPQANQGPGNMNIQMLQQQLAALSPQEREQILRMHPQLAGLLQHARRAQQQQPPQQPQQSQQRSMNANIVPQQMGNQGMPYQQNPQGNTMDLLNRQQQQQHQAAQRVSSFVPQGMPQARNTTPISNADKRRKTSVQPPIGISPVEASATAERVASLHHWSDKLKADGKEVPLDVLLYEQIIDRDHNYQKLLAKETQTVVGSQNRALLARLVSDLKYYSNLKVSRLKTIQDQSAGRLSESIWGEGYQGYGNGFTSRGTTHIVLPHQRKSAPKVREHYISVADMEKQAESVSELVPIRLEFDIERDKFKLSDTFLWDINDRSVSIETFVAHLVHDYNFKKNVYSEAIVASIKEQLNEYRPMVYPPSNYSRLKSEQRPLADVRIPIKLEITIGNNQLVDQFEWDINNSDNDPEEFSRVLCEEMGLPGEFLSAISHSIREQSQMFVRSLYLVGYLFDGSSVEEEEIRRLLKLPINTSNIRRPRYLLSDYTPQLSELSVTEMERLDKDKEREARRKRRGQGRTGRRNGPTLPDLTDVPKTYRTPVPSSVLPGGVDLGPPADAYEETVVDIETPQDQLEAFKEKMEKDRLERQALMEKQYGSSITGYASENVRPEVILSHQYGSSLNVKIKFHKKR</sequence>
<dbReference type="GeneID" id="34523255"/>
<keyword evidence="3" id="KW-0805">Transcription regulation</keyword>
<reference evidence="7" key="2">
    <citation type="submission" date="2014-02" db="EMBL/GenBank/DDBJ databases">
        <title>Complete DNA sequence of /Kuraishia capsulata/ illustrates novel genomic features among budding yeasts (/Saccharomycotina/).</title>
        <authorList>
            <person name="Morales L."/>
            <person name="Noel B."/>
            <person name="Porcel B."/>
            <person name="Marcet-Houben M."/>
            <person name="Hullo M-F."/>
            <person name="Sacerdot C."/>
            <person name="Tekaia F."/>
            <person name="Leh-Louis V."/>
            <person name="Despons L."/>
            <person name="Khanna V."/>
            <person name="Aury J-M."/>
            <person name="Barbe V."/>
            <person name="Couloux A."/>
            <person name="Labadie K."/>
            <person name="Pelletier E."/>
            <person name="Souciet J-L."/>
            <person name="Boekhout T."/>
            <person name="Gabaldon T."/>
            <person name="Wincker P."/>
            <person name="Dujon B."/>
        </authorList>
    </citation>
    <scope>NUCLEOTIDE SEQUENCE</scope>
    <source>
        <strain evidence="7">CBS 1993</strain>
    </source>
</reference>
<dbReference type="RefSeq" id="XP_022461867.1">
    <property type="nucleotide sequence ID" value="XM_022603485.1"/>
</dbReference>
<accession>W6MY23</accession>
<keyword evidence="8" id="KW-1185">Reference proteome</keyword>
<feature type="region of interest" description="Disordered" evidence="6">
    <location>
        <begin position="110"/>
        <end position="155"/>
    </location>
</feature>
<name>W6MY23_9ASCO</name>
<feature type="compositionally biased region" description="Basic and acidic residues" evidence="6">
    <location>
        <begin position="511"/>
        <end position="523"/>
    </location>
</feature>
<reference evidence="7" key="1">
    <citation type="submission" date="2013-12" db="EMBL/GenBank/DDBJ databases">
        <authorList>
            <person name="Genoscope - CEA"/>
        </authorList>
    </citation>
    <scope>NUCLEOTIDE SEQUENCE</scope>
    <source>
        <strain evidence="7">CBS 1993</strain>
    </source>
</reference>
<dbReference type="OrthoDB" id="515064at2759"/>
<feature type="compositionally biased region" description="Low complexity" evidence="6">
    <location>
        <begin position="111"/>
        <end position="120"/>
    </location>
</feature>
<proteinExistence type="inferred from homology"/>
<feature type="compositionally biased region" description="Basic residues" evidence="6">
    <location>
        <begin position="524"/>
        <end position="535"/>
    </location>
</feature>
<feature type="region of interest" description="Disordered" evidence="6">
    <location>
        <begin position="511"/>
        <end position="570"/>
    </location>
</feature>
<dbReference type="GO" id="GO:0006338">
    <property type="term" value="P:chromatin remodeling"/>
    <property type="evidence" value="ECO:0007669"/>
    <property type="project" value="InterPro"/>
</dbReference>
<keyword evidence="5" id="KW-0539">Nucleus</keyword>
<evidence type="ECO:0000256" key="6">
    <source>
        <dbReference type="SAM" id="MobiDB-lite"/>
    </source>
</evidence>
<dbReference type="Proteomes" id="UP000019384">
    <property type="component" value="Unassembled WGS sequence"/>
</dbReference>
<evidence type="ECO:0000256" key="1">
    <source>
        <dbReference type="ARBA" id="ARBA00004123"/>
    </source>
</evidence>
<organism evidence="7 8">
    <name type="scientific">Kuraishia capsulata CBS 1993</name>
    <dbReference type="NCBI Taxonomy" id="1382522"/>
    <lineage>
        <taxon>Eukaryota</taxon>
        <taxon>Fungi</taxon>
        <taxon>Dikarya</taxon>
        <taxon>Ascomycota</taxon>
        <taxon>Saccharomycotina</taxon>
        <taxon>Pichiomycetes</taxon>
        <taxon>Pichiales</taxon>
        <taxon>Pichiaceae</taxon>
        <taxon>Kuraishia</taxon>
    </lineage>
</organism>
<feature type="region of interest" description="Disordered" evidence="6">
    <location>
        <begin position="59"/>
        <end position="80"/>
    </location>
</feature>
<comment type="similarity">
    <text evidence="2">Belongs to the SNF5 family.</text>
</comment>
<evidence type="ECO:0000256" key="3">
    <source>
        <dbReference type="ARBA" id="ARBA00023015"/>
    </source>
</evidence>
<evidence type="ECO:0000256" key="5">
    <source>
        <dbReference type="ARBA" id="ARBA00023242"/>
    </source>
</evidence>
<feature type="region of interest" description="Disordered" evidence="6">
    <location>
        <begin position="1"/>
        <end position="25"/>
    </location>
</feature>
<evidence type="ECO:0000256" key="4">
    <source>
        <dbReference type="ARBA" id="ARBA00023163"/>
    </source>
</evidence>
<dbReference type="STRING" id="1382522.W6MY23"/>
<evidence type="ECO:0000313" key="8">
    <source>
        <dbReference type="Proteomes" id="UP000019384"/>
    </source>
</evidence>
<dbReference type="PANTHER" id="PTHR10019">
    <property type="entry name" value="SNF5"/>
    <property type="match status" value="1"/>
</dbReference>
<gene>
    <name evidence="7" type="ORF">KUCA_T00005879001</name>
</gene>
<keyword evidence="4" id="KW-0804">Transcription</keyword>
<dbReference type="Pfam" id="PF04855">
    <property type="entry name" value="SNF5"/>
    <property type="match status" value="1"/>
</dbReference>
<protein>
    <submittedName>
        <fullName evidence="7">Uncharacterized protein</fullName>
    </submittedName>
</protein>
<dbReference type="EMBL" id="HG793131">
    <property type="protein sequence ID" value="CDK29885.1"/>
    <property type="molecule type" value="Genomic_DNA"/>
</dbReference>
<comment type="subcellular location">
    <subcellularLocation>
        <location evidence="1">Nucleus</location>
    </subcellularLocation>
</comment>
<dbReference type="GO" id="GO:0000228">
    <property type="term" value="C:nuclear chromosome"/>
    <property type="evidence" value="ECO:0007669"/>
    <property type="project" value="InterPro"/>
</dbReference>
<dbReference type="HOGENOM" id="CLU_014087_1_0_1"/>
<feature type="compositionally biased region" description="Low complexity" evidence="6">
    <location>
        <begin position="59"/>
        <end position="78"/>
    </location>
</feature>
<dbReference type="AlphaFoldDB" id="W6MY23"/>